<proteinExistence type="predicted"/>
<reference evidence="2 3" key="1">
    <citation type="submission" date="2018-09" db="EMBL/GenBank/DDBJ databases">
        <title>Characterization of the phylogenetic diversity of five novel species belonging to the genus Bifidobacterium.</title>
        <authorList>
            <person name="Lugli G.A."/>
            <person name="Duranti S."/>
            <person name="Milani C."/>
        </authorList>
    </citation>
    <scope>NUCLEOTIDE SEQUENCE [LARGE SCALE GENOMIC DNA]</scope>
    <source>
        <strain evidence="2 3">2028B</strain>
    </source>
</reference>
<dbReference type="EMBL" id="QXGJ01000008">
    <property type="protein sequence ID" value="RSX50359.1"/>
    <property type="molecule type" value="Genomic_DNA"/>
</dbReference>
<comment type="caution">
    <text evidence="2">The sequence shown here is derived from an EMBL/GenBank/DDBJ whole genome shotgun (WGS) entry which is preliminary data.</text>
</comment>
<evidence type="ECO:0000313" key="2">
    <source>
        <dbReference type="EMBL" id="RSX50359.1"/>
    </source>
</evidence>
<dbReference type="PANTHER" id="PTHR35596:SF1">
    <property type="entry name" value="MICROBIAL-TYPE PARG CATALYTIC DOMAIN-CONTAINING PROTEIN"/>
    <property type="match status" value="1"/>
</dbReference>
<dbReference type="InterPro" id="IPR019261">
    <property type="entry name" value="PARG_cat_microbial"/>
</dbReference>
<evidence type="ECO:0000313" key="3">
    <source>
        <dbReference type="Proteomes" id="UP000288607"/>
    </source>
</evidence>
<gene>
    <name evidence="2" type="ORF">D2E23_1682</name>
</gene>
<dbReference type="PANTHER" id="PTHR35596">
    <property type="entry name" value="DUF2263 DOMAIN-CONTAINING PROTEIN"/>
    <property type="match status" value="1"/>
</dbReference>
<dbReference type="OrthoDB" id="9806181at2"/>
<dbReference type="Pfam" id="PF10021">
    <property type="entry name" value="PARG_cat_microb"/>
    <property type="match status" value="1"/>
</dbReference>
<dbReference type="Gene3D" id="3.40.220.10">
    <property type="entry name" value="Leucine Aminopeptidase, subunit E, domain 1"/>
    <property type="match status" value="1"/>
</dbReference>
<name>A0A430FBZ3_9BIFI</name>
<sequence>MTTPSSEWAYGSKLADPDKFRGWMQRLDEWAIKKKLVRGELAIDDSMGNGHAIFQDKLTGDWMDYSGGWISSLWPTDEQAYERSDDPFETIVHGGAVSWNAPLWLERRKKWERHAAHRMVYYSTLQAVKAGEYRSETGHIVRIPADPSIATDSRLYSSELTPEPPQQCYDTKITVESNDCLLAAERLVKADAGKVAVLNMANAYTPGGGVIGGSTAQEESCFRRSNYFLSLYRYSYFAKQYGVEPEPEQYPLDPNFGGCYSPNITVFRGPESDGCPLLDDPWKVNFIAVAAINTPPTTTTPDGERRISGPLVETTKSKIRTIFNIAIDNGVDELVLSAFGCGAFHNPPKHMAELFKEVLQEDAYRGRFKRIVFAIIGHGSNYQSFAEVFGSGSDAEDEAKSEAESEGAAA</sequence>
<organism evidence="2 3">
    <name type="scientific">Bifidobacterium callimiconis</name>
    <dbReference type="NCBI Taxonomy" id="2306973"/>
    <lineage>
        <taxon>Bacteria</taxon>
        <taxon>Bacillati</taxon>
        <taxon>Actinomycetota</taxon>
        <taxon>Actinomycetes</taxon>
        <taxon>Bifidobacteriales</taxon>
        <taxon>Bifidobacteriaceae</taxon>
        <taxon>Bifidobacterium</taxon>
    </lineage>
</organism>
<keyword evidence="3" id="KW-1185">Reference proteome</keyword>
<dbReference type="NCBIfam" id="TIGR02452">
    <property type="entry name" value="TIGR02452 family protein"/>
    <property type="match status" value="1"/>
</dbReference>
<feature type="domain" description="Microbial-type PARG catalytic" evidence="1">
    <location>
        <begin position="123"/>
        <end position="268"/>
    </location>
</feature>
<dbReference type="InterPro" id="IPR012664">
    <property type="entry name" value="CHP02452"/>
</dbReference>
<dbReference type="SUPFAM" id="SSF52949">
    <property type="entry name" value="Macro domain-like"/>
    <property type="match status" value="1"/>
</dbReference>
<evidence type="ECO:0000259" key="1">
    <source>
        <dbReference type="Pfam" id="PF10021"/>
    </source>
</evidence>
<dbReference type="RefSeq" id="WP_126030487.1">
    <property type="nucleotide sequence ID" value="NZ_JAFEJY010000006.1"/>
</dbReference>
<dbReference type="AlphaFoldDB" id="A0A430FBZ3"/>
<dbReference type="InterPro" id="IPR043472">
    <property type="entry name" value="Macro_dom-like"/>
</dbReference>
<accession>A0A430FBZ3</accession>
<protein>
    <recommendedName>
        <fullName evidence="1">Microbial-type PARG catalytic domain-containing protein</fullName>
    </recommendedName>
</protein>
<dbReference type="Proteomes" id="UP000288607">
    <property type="component" value="Unassembled WGS sequence"/>
</dbReference>